<evidence type="ECO:0000313" key="10">
    <source>
        <dbReference type="EMBL" id="UYF95626.1"/>
    </source>
</evidence>
<dbReference type="AlphaFoldDB" id="A0AA46P016"/>
<dbReference type="InterPro" id="IPR046457">
    <property type="entry name" value="PMI_typeI_cat"/>
</dbReference>
<evidence type="ECO:0000256" key="3">
    <source>
        <dbReference type="ARBA" id="ARBA00011956"/>
    </source>
</evidence>
<comment type="catalytic activity">
    <reaction evidence="1">
        <text>D-mannose 6-phosphate = D-fructose 6-phosphate</text>
        <dbReference type="Rhea" id="RHEA:12356"/>
        <dbReference type="ChEBI" id="CHEBI:58735"/>
        <dbReference type="ChEBI" id="CHEBI:61527"/>
        <dbReference type="EC" id="5.3.1.8"/>
    </reaction>
</comment>
<dbReference type="PROSITE" id="PS00965">
    <property type="entry name" value="PMI_I_1"/>
    <property type="match status" value="1"/>
</dbReference>
<dbReference type="Proteomes" id="UP001163947">
    <property type="component" value="Chromosome"/>
</dbReference>
<evidence type="ECO:0000256" key="2">
    <source>
        <dbReference type="ARBA" id="ARBA00010772"/>
    </source>
</evidence>
<evidence type="ECO:0000256" key="1">
    <source>
        <dbReference type="ARBA" id="ARBA00000757"/>
    </source>
</evidence>
<feature type="active site" evidence="7">
    <location>
        <position position="286"/>
    </location>
</feature>
<dbReference type="InterPro" id="IPR011051">
    <property type="entry name" value="RmlC_Cupin_sf"/>
</dbReference>
<dbReference type="GO" id="GO:0008270">
    <property type="term" value="F:zinc ion binding"/>
    <property type="evidence" value="ECO:0007669"/>
    <property type="project" value="InterPro"/>
</dbReference>
<evidence type="ECO:0000256" key="4">
    <source>
        <dbReference type="ARBA" id="ARBA00022723"/>
    </source>
</evidence>
<evidence type="ECO:0000256" key="5">
    <source>
        <dbReference type="ARBA" id="ARBA00022833"/>
    </source>
</evidence>
<dbReference type="CDD" id="cd07011">
    <property type="entry name" value="cupin_PMI_type_I_N"/>
    <property type="match status" value="1"/>
</dbReference>
<proteinExistence type="inferred from homology"/>
<evidence type="ECO:0000256" key="6">
    <source>
        <dbReference type="ARBA" id="ARBA00023235"/>
    </source>
</evidence>
<dbReference type="GeneID" id="83620286"/>
<dbReference type="GO" id="GO:0009298">
    <property type="term" value="P:GDP-mannose biosynthetic process"/>
    <property type="evidence" value="ECO:0007669"/>
    <property type="project" value="InterPro"/>
</dbReference>
<dbReference type="PIRSF" id="PIRSF001480">
    <property type="entry name" value="Mannose-6-phosphate_isomerase"/>
    <property type="match status" value="1"/>
</dbReference>
<comment type="similarity">
    <text evidence="2">Belongs to the mannose-6-phosphate isomerase type 1 family.</text>
</comment>
<comment type="cofactor">
    <cofactor evidence="8">
        <name>Zn(2+)</name>
        <dbReference type="ChEBI" id="CHEBI:29105"/>
    </cofactor>
    <text evidence="8">Binds 1 zinc ion per subunit.</text>
</comment>
<dbReference type="PANTHER" id="PTHR10309">
    <property type="entry name" value="MANNOSE-6-PHOSPHATE ISOMERASE"/>
    <property type="match status" value="1"/>
</dbReference>
<feature type="binding site" evidence="8">
    <location>
        <position position="134"/>
    </location>
    <ligand>
        <name>Zn(2+)</name>
        <dbReference type="ChEBI" id="CHEBI:29105"/>
    </ligand>
</feature>
<gene>
    <name evidence="10" type="primary">manA</name>
    <name evidence="10" type="ORF">OCS65_07675</name>
</gene>
<reference evidence="10" key="1">
    <citation type="submission" date="2022-09" db="EMBL/GenBank/DDBJ databases">
        <title>The genome sequence of Rhodococcus aetherivorans N1.</title>
        <authorList>
            <person name="Jiang W."/>
        </authorList>
    </citation>
    <scope>NUCLEOTIDE SEQUENCE</scope>
    <source>
        <strain evidence="10">N1</strain>
    </source>
</reference>
<accession>A0AA46P016</accession>
<dbReference type="InterPro" id="IPR018050">
    <property type="entry name" value="Pmannose_isomerase-type1_CS"/>
</dbReference>
<sequence length="415" mass="44693">MYPLRGAVRNYSWGSHTALAELTGRSAPTEEPEAELWLGAHPAAPAVVDEDGSTVSLLDLISRDPEGQLGSECAREFDGRLPFLLKILAAEQPLSLQAHPSRAQAREGFARENDAGIPLGAPHRNYRDDNHKPEMVVALSRFEALAGFRAPTETVEFLRDLSVPELTPYASELGDHLDATGLRALFTAWMTLPTKSLVALTDAVLAGCERYLAARAGSDDEFTVAARTALDLGRAYAEDPGVIASLLLNRVTMEPGDALFLPAGNLHAYLRGTAVEIMANSDNVLRGGLTSKHVDVPELLRVLDFGSVDVTWVRARIDRDECLYAPPVREFELVRAELDLSGTSRPTSAAFGGPASRLLLCVEGSAQLRCSDQILNLERGEAAWVPGSDPELVVQARSPHATVFAATLPVPSEST</sequence>
<feature type="domain" description="Phosphomannose isomerase type I catalytic" evidence="9">
    <location>
        <begin position="1"/>
        <end position="149"/>
    </location>
</feature>
<feature type="binding site" evidence="8">
    <location>
        <position position="267"/>
    </location>
    <ligand>
        <name>Zn(2+)</name>
        <dbReference type="ChEBI" id="CHEBI:29105"/>
    </ligand>
</feature>
<protein>
    <recommendedName>
        <fullName evidence="3">mannose-6-phosphate isomerase</fullName>
        <ecNumber evidence="3">5.3.1.8</ecNumber>
    </recommendedName>
</protein>
<keyword evidence="6 10" id="KW-0413">Isomerase</keyword>
<keyword evidence="4 8" id="KW-0479">Metal-binding</keyword>
<dbReference type="GO" id="GO:0005975">
    <property type="term" value="P:carbohydrate metabolic process"/>
    <property type="evidence" value="ECO:0007669"/>
    <property type="project" value="InterPro"/>
</dbReference>
<evidence type="ECO:0000256" key="7">
    <source>
        <dbReference type="PIRSR" id="PIRSR001480-1"/>
    </source>
</evidence>
<evidence type="ECO:0000256" key="8">
    <source>
        <dbReference type="PIRSR" id="PIRSR001480-2"/>
    </source>
</evidence>
<dbReference type="Gene3D" id="1.10.441.10">
    <property type="entry name" value="Phosphomannose Isomerase, domain 2"/>
    <property type="match status" value="1"/>
</dbReference>
<dbReference type="EMBL" id="CP106982">
    <property type="protein sequence ID" value="UYF95626.1"/>
    <property type="molecule type" value="Genomic_DNA"/>
</dbReference>
<dbReference type="PRINTS" id="PR00714">
    <property type="entry name" value="MAN6PISMRASE"/>
</dbReference>
<dbReference type="EC" id="5.3.1.8" evidence="3"/>
<evidence type="ECO:0000259" key="9">
    <source>
        <dbReference type="Pfam" id="PF20511"/>
    </source>
</evidence>
<feature type="binding site" evidence="8">
    <location>
        <position position="97"/>
    </location>
    <ligand>
        <name>Zn(2+)</name>
        <dbReference type="ChEBI" id="CHEBI:29105"/>
    </ligand>
</feature>
<dbReference type="InterPro" id="IPR001250">
    <property type="entry name" value="Man6P_Isoase-1"/>
</dbReference>
<name>A0AA46P016_9NOCA</name>
<dbReference type="SUPFAM" id="SSF51182">
    <property type="entry name" value="RmlC-like cupins"/>
    <property type="match status" value="1"/>
</dbReference>
<dbReference type="InterPro" id="IPR014710">
    <property type="entry name" value="RmlC-like_jellyroll"/>
</dbReference>
<dbReference type="Gene3D" id="2.60.120.10">
    <property type="entry name" value="Jelly Rolls"/>
    <property type="match status" value="2"/>
</dbReference>
<feature type="binding site" evidence="8">
    <location>
        <position position="99"/>
    </location>
    <ligand>
        <name>Zn(2+)</name>
        <dbReference type="ChEBI" id="CHEBI:29105"/>
    </ligand>
</feature>
<dbReference type="NCBIfam" id="TIGR00218">
    <property type="entry name" value="manA"/>
    <property type="match status" value="1"/>
</dbReference>
<dbReference type="GO" id="GO:0004476">
    <property type="term" value="F:mannose-6-phosphate isomerase activity"/>
    <property type="evidence" value="ECO:0007669"/>
    <property type="project" value="UniProtKB-EC"/>
</dbReference>
<dbReference type="Pfam" id="PF20511">
    <property type="entry name" value="PMI_typeI_cat"/>
    <property type="match status" value="1"/>
</dbReference>
<keyword evidence="5 8" id="KW-0862">Zinc</keyword>
<dbReference type="RefSeq" id="WP_263509326.1">
    <property type="nucleotide sequence ID" value="NZ_CP106982.1"/>
</dbReference>
<dbReference type="GO" id="GO:0005829">
    <property type="term" value="C:cytosol"/>
    <property type="evidence" value="ECO:0007669"/>
    <property type="project" value="TreeGrafter"/>
</dbReference>
<evidence type="ECO:0000313" key="11">
    <source>
        <dbReference type="Proteomes" id="UP001163947"/>
    </source>
</evidence>
<dbReference type="InterPro" id="IPR016305">
    <property type="entry name" value="Mannose-6-P_Isomerase"/>
</dbReference>
<dbReference type="PANTHER" id="PTHR10309:SF0">
    <property type="entry name" value="MANNOSE-6-PHOSPHATE ISOMERASE"/>
    <property type="match status" value="1"/>
</dbReference>
<organism evidence="10 11">
    <name type="scientific">Rhodococcus aetherivorans</name>
    <dbReference type="NCBI Taxonomy" id="191292"/>
    <lineage>
        <taxon>Bacteria</taxon>
        <taxon>Bacillati</taxon>
        <taxon>Actinomycetota</taxon>
        <taxon>Actinomycetes</taxon>
        <taxon>Mycobacteriales</taxon>
        <taxon>Nocardiaceae</taxon>
        <taxon>Rhodococcus</taxon>
    </lineage>
</organism>